<dbReference type="InterPro" id="IPR025202">
    <property type="entry name" value="PLD-like_dom"/>
</dbReference>
<dbReference type="GO" id="GO:0004519">
    <property type="term" value="F:endonuclease activity"/>
    <property type="evidence" value="ECO:0007669"/>
    <property type="project" value="UniProtKB-KW"/>
</dbReference>
<dbReference type="GO" id="GO:0006793">
    <property type="term" value="P:phosphorus metabolic process"/>
    <property type="evidence" value="ECO:0007669"/>
    <property type="project" value="UniProtKB-ARBA"/>
</dbReference>
<dbReference type="CDD" id="cd09117">
    <property type="entry name" value="PLDc_Bfil_DEXD_like"/>
    <property type="match status" value="1"/>
</dbReference>
<feature type="domain" description="PLD phosphodiesterase" evidence="1">
    <location>
        <begin position="80"/>
        <end position="107"/>
    </location>
</feature>
<dbReference type="RefSeq" id="WP_102258036.1">
    <property type="nucleotide sequence ID" value="NZ_MDBP01000046.1"/>
</dbReference>
<comment type="caution">
    <text evidence="2">The sequence shown here is derived from an EMBL/GenBank/DDBJ whole genome shotgun (WGS) entry which is preliminary data.</text>
</comment>
<evidence type="ECO:0000313" key="5">
    <source>
        <dbReference type="Proteomes" id="UP000308018"/>
    </source>
</evidence>
<dbReference type="InterPro" id="IPR001736">
    <property type="entry name" value="PLipase_D/transphosphatidylase"/>
</dbReference>
<evidence type="ECO:0000313" key="4">
    <source>
        <dbReference type="Proteomes" id="UP000235579"/>
    </source>
</evidence>
<dbReference type="SUPFAM" id="SSF56024">
    <property type="entry name" value="Phospholipase D/nuclease"/>
    <property type="match status" value="1"/>
</dbReference>
<dbReference type="PROSITE" id="PS50035">
    <property type="entry name" value="PLD"/>
    <property type="match status" value="1"/>
</dbReference>
<gene>
    <name evidence="2" type="ORF">BCS92_17620</name>
    <name evidence="3" type="ORF">FC057_25015</name>
</gene>
<keyword evidence="3" id="KW-0540">Nuclease</keyword>
<dbReference type="EMBL" id="SYVV01000103">
    <property type="protein sequence ID" value="TKG25462.1"/>
    <property type="molecule type" value="Genomic_DNA"/>
</dbReference>
<organism evidence="2 4">
    <name type="scientific">Vibrio tasmaniensis</name>
    <dbReference type="NCBI Taxonomy" id="212663"/>
    <lineage>
        <taxon>Bacteria</taxon>
        <taxon>Pseudomonadati</taxon>
        <taxon>Pseudomonadota</taxon>
        <taxon>Gammaproteobacteria</taxon>
        <taxon>Vibrionales</taxon>
        <taxon>Vibrionaceae</taxon>
        <taxon>Vibrio</taxon>
    </lineage>
</organism>
<keyword evidence="3" id="KW-0255">Endonuclease</keyword>
<reference evidence="3 5" key="4">
    <citation type="submission" date="2019-04" db="EMBL/GenBank/DDBJ databases">
        <title>A reverse ecology approach based on a biological definition of microbial populations.</title>
        <authorList>
            <person name="Arevalo P."/>
            <person name="Vaninsberghe D."/>
            <person name="Elsherbini J."/>
            <person name="Gore J."/>
            <person name="Polz M."/>
        </authorList>
    </citation>
    <scope>NUCLEOTIDE SEQUENCE [LARGE SCALE GENOMIC DNA]</scope>
    <source>
        <strain evidence="3 5">10N.222.45.A8</strain>
    </source>
</reference>
<accession>A0A2N7NGB1</accession>
<proteinExistence type="predicted"/>
<reference evidence="2" key="3">
    <citation type="journal article" date="2018" name="Nature">
        <title>A major lineage of non-tailed dsDNA viruses as unrecognized killers of marine bacteria.</title>
        <authorList>
            <person name="Kauffman K.M."/>
            <person name="Hussain F.A."/>
            <person name="Yang J."/>
            <person name="Arevalo P."/>
            <person name="Brown J.M."/>
            <person name="Chang W.K."/>
            <person name="VanInsberghe D."/>
            <person name="Elsherbini J."/>
            <person name="Sharma R.S."/>
            <person name="Cutler M.B."/>
            <person name="Kelly L."/>
            <person name="Polz M.F."/>
        </authorList>
    </citation>
    <scope>NUCLEOTIDE SEQUENCE</scope>
    <source>
        <strain evidence="2">10N.222.48.A2</strain>
    </source>
</reference>
<evidence type="ECO:0000313" key="3">
    <source>
        <dbReference type="EMBL" id="TKG25462.1"/>
    </source>
</evidence>
<dbReference type="Proteomes" id="UP000308018">
    <property type="component" value="Unassembled WGS sequence"/>
</dbReference>
<dbReference type="Gene3D" id="3.30.870.10">
    <property type="entry name" value="Endonuclease Chain A"/>
    <property type="match status" value="1"/>
</dbReference>
<dbReference type="EMBL" id="MDBP01000046">
    <property type="protein sequence ID" value="PMP13220.1"/>
    <property type="molecule type" value="Genomic_DNA"/>
</dbReference>
<dbReference type="AlphaFoldDB" id="A0A2N7NGB1"/>
<dbReference type="Proteomes" id="UP000235579">
    <property type="component" value="Unassembled WGS sequence"/>
</dbReference>
<sequence length="315" mass="36359">MKIIEQYSELGQIFDAVNDSKITIVSAFASGTESIVKGLTARNNVELIVGTINSFSSPKYIENLIDLESENLNIYMDFRYANSTHWKLYLIEPNVVIIGSANFTALGVSLKRDTLVFLESEDLYNEYLTKVENLKSSPLVLNCQEKNFEHQFELYKQSFFESQAANQSVKAKSTLDSWLADDHNQAIPLFIWDRELVSETYQQAFELIQDQDPEVESEESYRLSTYTCKPKDLPYREGSLVITMSEKGSYIQFERFDRILYKDGVHYLYSFKGKRKNAPFDISEITMGIKSIVSELYDKEQAVLYREDIESIVKK</sequence>
<evidence type="ECO:0000259" key="1">
    <source>
        <dbReference type="PROSITE" id="PS50035"/>
    </source>
</evidence>
<reference evidence="4" key="1">
    <citation type="submission" date="2016-07" db="EMBL/GenBank/DDBJ databases">
        <title>Nontailed viruses are major unrecognized killers of bacteria in the ocean.</title>
        <authorList>
            <person name="Kauffman K."/>
            <person name="Hussain F."/>
            <person name="Yang J."/>
            <person name="Arevalo P."/>
            <person name="Brown J."/>
            <person name="Cutler M."/>
            <person name="Kelly L."/>
            <person name="Polz M.F."/>
        </authorList>
    </citation>
    <scope>NUCLEOTIDE SEQUENCE [LARGE SCALE GENOMIC DNA]</scope>
    <source>
        <strain evidence="4">10N.222.48.A2</strain>
    </source>
</reference>
<protein>
    <submittedName>
        <fullName evidence="3">NgoFVII family restriction endonuclease</fullName>
    </submittedName>
</protein>
<name>A0A2N7NGB1_9VIBR</name>
<keyword evidence="3" id="KW-0378">Hydrolase</keyword>
<reference evidence="2" key="2">
    <citation type="submission" date="2016-07" db="EMBL/GenBank/DDBJ databases">
        <authorList>
            <person name="Wan K."/>
            <person name="Booth B."/>
            <person name="Spirohn K."/>
            <person name="Hao T."/>
            <person name="Hu Y."/>
            <person name="Calderwood M."/>
            <person name="Hill D."/>
            <person name="Mohr S."/>
            <person name="Vidal M."/>
            <person name="Celniker S."/>
            <person name="Perrimon N."/>
        </authorList>
    </citation>
    <scope>NUCLEOTIDE SEQUENCE</scope>
    <source>
        <strain evidence="2">10N.222.48.A2</strain>
    </source>
</reference>
<dbReference type="Pfam" id="PF13091">
    <property type="entry name" value="PLDc_2"/>
    <property type="match status" value="1"/>
</dbReference>
<evidence type="ECO:0000313" key="2">
    <source>
        <dbReference type="EMBL" id="PMP13220.1"/>
    </source>
</evidence>